<dbReference type="PANTHER" id="PTHR33361:SF2">
    <property type="entry name" value="DUF885 DOMAIN-CONTAINING PROTEIN"/>
    <property type="match status" value="1"/>
</dbReference>
<dbReference type="PANTHER" id="PTHR33361">
    <property type="entry name" value="GLR0591 PROTEIN"/>
    <property type="match status" value="1"/>
</dbReference>
<dbReference type="EMBL" id="CP015163">
    <property type="protein sequence ID" value="AXB48549.1"/>
    <property type="molecule type" value="Genomic_DNA"/>
</dbReference>
<name>A0A344LKH5_9PSEU</name>
<dbReference type="InterPro" id="IPR010281">
    <property type="entry name" value="DUF885"/>
</dbReference>
<evidence type="ECO:0000313" key="1">
    <source>
        <dbReference type="EMBL" id="AXB48549.1"/>
    </source>
</evidence>
<gene>
    <name evidence="1" type="ORF">A4R43_16410</name>
</gene>
<evidence type="ECO:0000313" key="2">
    <source>
        <dbReference type="Proteomes" id="UP000250434"/>
    </source>
</evidence>
<protein>
    <recommendedName>
        <fullName evidence="3">DUF885 domain-containing protein</fullName>
    </recommendedName>
</protein>
<organism evidence="1 2">
    <name type="scientific">Amycolatopsis albispora</name>
    <dbReference type="NCBI Taxonomy" id="1804986"/>
    <lineage>
        <taxon>Bacteria</taxon>
        <taxon>Bacillati</taxon>
        <taxon>Actinomycetota</taxon>
        <taxon>Actinomycetes</taxon>
        <taxon>Pseudonocardiales</taxon>
        <taxon>Pseudonocardiaceae</taxon>
        <taxon>Amycolatopsis</taxon>
    </lineage>
</organism>
<proteinExistence type="predicted"/>
<dbReference type="Proteomes" id="UP000250434">
    <property type="component" value="Chromosome"/>
</dbReference>
<evidence type="ECO:0008006" key="3">
    <source>
        <dbReference type="Google" id="ProtNLM"/>
    </source>
</evidence>
<accession>A0A344LKH5</accession>
<sequence>MSAVGQLADEFVELHFEHQPMLPLLLGLGIPERQLPDFSAEAQEGYRTRYLELGRRAEEATAETAEEETTRRTLAALARSEAARIEARVTDFSVSDMQVGPAQHLLLFLPVPSVADEAGARAHLDRLRAVPEYLSAAITRHRAGFADGLRAPEFLVDAGIASVERYLNAPDDDPLRLTPGVELPGYAEEQDRLLADVVRPALAGYRDFLAAELKPGARGADQPGICWQPDGKERYAALAKVYTTTERTPEELHATGLEMIASLAEEYRELGARVFGTEDLPEIFRRLREDPKLRWRDGEELLDAARAAIRRAEAVAPQWFGRIPEQVCEVTSIPESEAEGGTIAYYIQPPLDGSRPGVYYANTYRAEERPRHTSEAIAFHEAVPGHHFQLCTALDLDHLPLVRRIMSVDSYLEGWGLYTERLADEMGLYSDDIARFGMLTQDSMRAGRLVVDTGMHALGWSRQQAVDFLVEHTPMARLEIELEIDRYAGCPGQALAYMVGRLEIQRLRADAERELGERFDIRAFHDVVLGAGIVPLPVLEHVVRTWVASV</sequence>
<dbReference type="AlphaFoldDB" id="A0A344LKH5"/>
<dbReference type="Pfam" id="PF05960">
    <property type="entry name" value="DUF885"/>
    <property type="match status" value="1"/>
</dbReference>
<dbReference type="KEGG" id="aab:A4R43_16410"/>
<reference evidence="1 2" key="1">
    <citation type="submission" date="2016-04" db="EMBL/GenBank/DDBJ databases">
        <title>Complete genome sequence and analysis of deep-sea sediment isolate, Amycolatopsis sp. WP1.</title>
        <authorList>
            <person name="Wang H."/>
            <person name="Chen S."/>
            <person name="Wu Q."/>
        </authorList>
    </citation>
    <scope>NUCLEOTIDE SEQUENCE [LARGE SCALE GENOMIC DNA]</scope>
    <source>
        <strain evidence="1 2">WP1</strain>
    </source>
</reference>
<dbReference type="OrthoDB" id="9760040at2"/>
<keyword evidence="2" id="KW-1185">Reference proteome</keyword>